<sequence length="133" mass="14591">MKKIGCLNSELSYVISKLGHFDTLTVGDCGLPVPPGVQRIDLAVTYGVPGFFDVFNVIDAEAKFQKVTIASESKTQNPEFYEKITSWAQKNGVEVVMVPHEEFKAGTKKSVAVVRTGECKPYSNVILESNVSF</sequence>
<dbReference type="HAMAP" id="MF_01661">
    <property type="entry name" value="D_rib_pyranase"/>
    <property type="match status" value="1"/>
</dbReference>
<keyword evidence="4 6" id="KW-0413">Isomerase</keyword>
<feature type="binding site" evidence="6">
    <location>
        <position position="100"/>
    </location>
    <ligand>
        <name>substrate</name>
    </ligand>
</feature>
<name>A0A1T4UXX9_9GAMM</name>
<dbReference type="STRING" id="83771.SAMN02910357_00728"/>
<evidence type="ECO:0000256" key="1">
    <source>
        <dbReference type="ARBA" id="ARBA00000223"/>
    </source>
</evidence>
<dbReference type="AlphaFoldDB" id="A0A1T4UXX9"/>
<dbReference type="InterPro" id="IPR023750">
    <property type="entry name" value="RbsD-like_sf"/>
</dbReference>
<evidence type="ECO:0000256" key="6">
    <source>
        <dbReference type="HAMAP-Rule" id="MF_01661"/>
    </source>
</evidence>
<dbReference type="InterPro" id="IPR023064">
    <property type="entry name" value="D-ribose_pyranase"/>
</dbReference>
<feature type="binding site" evidence="6">
    <location>
        <begin position="122"/>
        <end position="124"/>
    </location>
    <ligand>
        <name>substrate</name>
    </ligand>
</feature>
<dbReference type="Gene3D" id="3.40.1650.10">
    <property type="entry name" value="RbsD-like domain"/>
    <property type="match status" value="1"/>
</dbReference>
<evidence type="ECO:0000313" key="8">
    <source>
        <dbReference type="Proteomes" id="UP000242432"/>
    </source>
</evidence>
<dbReference type="GO" id="GO:0062193">
    <property type="term" value="F:D-ribose pyranase activity"/>
    <property type="evidence" value="ECO:0007669"/>
    <property type="project" value="UniProtKB-EC"/>
</dbReference>
<gene>
    <name evidence="6" type="primary">rbsD</name>
    <name evidence="7" type="ORF">SAMN02745213_00168</name>
</gene>
<comment type="similarity">
    <text evidence="6">Belongs to the RbsD / FucU family. RbsD subfamily.</text>
</comment>
<dbReference type="GO" id="GO:0048029">
    <property type="term" value="F:monosaccharide binding"/>
    <property type="evidence" value="ECO:0007669"/>
    <property type="project" value="InterPro"/>
</dbReference>
<dbReference type="GO" id="GO:0016872">
    <property type="term" value="F:intramolecular lyase activity"/>
    <property type="evidence" value="ECO:0007669"/>
    <property type="project" value="UniProtKB-UniRule"/>
</dbReference>
<comment type="subunit">
    <text evidence="6">Homodecamer.</text>
</comment>
<comment type="pathway">
    <text evidence="6">Carbohydrate metabolism; D-ribose degradation; D-ribose 5-phosphate from beta-D-ribopyranose: step 1/2.</text>
</comment>
<comment type="catalytic activity">
    <reaction evidence="1 6">
        <text>beta-D-ribopyranose = beta-D-ribofuranose</text>
        <dbReference type="Rhea" id="RHEA:25432"/>
        <dbReference type="ChEBI" id="CHEBI:27476"/>
        <dbReference type="ChEBI" id="CHEBI:47002"/>
        <dbReference type="EC" id="5.4.99.62"/>
    </reaction>
</comment>
<accession>A0A1T4UXX9</accession>
<dbReference type="EMBL" id="FUXX01000002">
    <property type="protein sequence ID" value="SKA57241.1"/>
    <property type="molecule type" value="Genomic_DNA"/>
</dbReference>
<dbReference type="GO" id="GO:0019303">
    <property type="term" value="P:D-ribose catabolic process"/>
    <property type="evidence" value="ECO:0007669"/>
    <property type="project" value="UniProtKB-UniRule"/>
</dbReference>
<evidence type="ECO:0000313" key="7">
    <source>
        <dbReference type="EMBL" id="SKA57241.1"/>
    </source>
</evidence>
<keyword evidence="8" id="KW-1185">Reference proteome</keyword>
<dbReference type="Proteomes" id="UP000242432">
    <property type="component" value="Unassembled WGS sequence"/>
</dbReference>
<feature type="binding site" evidence="6">
    <location>
        <position position="28"/>
    </location>
    <ligand>
        <name>substrate</name>
    </ligand>
</feature>
<comment type="function">
    <text evidence="6">Catalyzes the interconversion of beta-pyran and beta-furan forms of D-ribose.</text>
</comment>
<keyword evidence="5 6" id="KW-0119">Carbohydrate metabolism</keyword>
<feature type="active site" description="Proton donor" evidence="6">
    <location>
        <position position="20"/>
    </location>
</feature>
<dbReference type="SUPFAM" id="SSF102546">
    <property type="entry name" value="RbsD-like"/>
    <property type="match status" value="1"/>
</dbReference>
<organism evidence="7 8">
    <name type="scientific">Succinivibrio dextrinosolvens DSM 3072</name>
    <dbReference type="NCBI Taxonomy" id="1123324"/>
    <lineage>
        <taxon>Bacteria</taxon>
        <taxon>Pseudomonadati</taxon>
        <taxon>Pseudomonadota</taxon>
        <taxon>Gammaproteobacteria</taxon>
        <taxon>Aeromonadales</taxon>
        <taxon>Succinivibrionaceae</taxon>
        <taxon>Succinivibrio</taxon>
    </lineage>
</organism>
<reference evidence="8" key="1">
    <citation type="submission" date="2017-02" db="EMBL/GenBank/DDBJ databases">
        <authorList>
            <person name="Varghese N."/>
            <person name="Submissions S."/>
        </authorList>
    </citation>
    <scope>NUCLEOTIDE SEQUENCE [LARGE SCALE GENOMIC DNA]</scope>
    <source>
        <strain evidence="8">DSM 3072</strain>
    </source>
</reference>
<evidence type="ECO:0000256" key="2">
    <source>
        <dbReference type="ARBA" id="ARBA00012862"/>
    </source>
</evidence>
<dbReference type="RefSeq" id="WP_078927808.1">
    <property type="nucleotide sequence ID" value="NZ_FUXX01000002.1"/>
</dbReference>
<evidence type="ECO:0000256" key="4">
    <source>
        <dbReference type="ARBA" id="ARBA00023235"/>
    </source>
</evidence>
<dbReference type="UniPathway" id="UPA00916">
    <property type="reaction ID" value="UER00888"/>
</dbReference>
<dbReference type="GO" id="GO:0005829">
    <property type="term" value="C:cytosol"/>
    <property type="evidence" value="ECO:0007669"/>
    <property type="project" value="TreeGrafter"/>
</dbReference>
<comment type="subcellular location">
    <subcellularLocation>
        <location evidence="6">Cytoplasm</location>
    </subcellularLocation>
</comment>
<evidence type="ECO:0000256" key="3">
    <source>
        <dbReference type="ARBA" id="ARBA00022490"/>
    </source>
</evidence>
<keyword evidence="3 6" id="KW-0963">Cytoplasm</keyword>
<protein>
    <recommendedName>
        <fullName evidence="2 6">D-ribose pyranase</fullName>
        <ecNumber evidence="2 6">5.4.99.62</ecNumber>
    </recommendedName>
</protein>
<evidence type="ECO:0000256" key="5">
    <source>
        <dbReference type="ARBA" id="ARBA00023277"/>
    </source>
</evidence>
<dbReference type="Pfam" id="PF05025">
    <property type="entry name" value="RbsD_FucU"/>
    <property type="match status" value="1"/>
</dbReference>
<proteinExistence type="inferred from homology"/>
<dbReference type="PANTHER" id="PTHR37831">
    <property type="entry name" value="D-RIBOSE PYRANASE"/>
    <property type="match status" value="1"/>
</dbReference>
<dbReference type="NCBIfam" id="NF008761">
    <property type="entry name" value="PRK11797.1"/>
    <property type="match status" value="1"/>
</dbReference>
<dbReference type="PANTHER" id="PTHR37831:SF1">
    <property type="entry name" value="D-RIBOSE PYRANASE"/>
    <property type="match status" value="1"/>
</dbReference>
<dbReference type="EC" id="5.4.99.62" evidence="2 6"/>
<dbReference type="InterPro" id="IPR007721">
    <property type="entry name" value="RbsD_FucU"/>
</dbReference>